<dbReference type="KEGG" id="rmc:RMONA_07290"/>
<dbReference type="Pfam" id="PF14520">
    <property type="entry name" value="HHH_5"/>
    <property type="match status" value="1"/>
</dbReference>
<comment type="similarity">
    <text evidence="7">Belongs to the NusA family.</text>
</comment>
<dbReference type="GO" id="GO:0005829">
    <property type="term" value="C:cytosol"/>
    <property type="evidence" value="ECO:0007669"/>
    <property type="project" value="TreeGrafter"/>
</dbReference>
<reference evidence="9 10" key="1">
    <citation type="submission" date="2015-01" db="EMBL/GenBank/DDBJ databases">
        <title>Draft genome sequence of Rickettsia monacensis strain IrR/Munich.</title>
        <authorList>
            <person name="Felsheim R.F."/>
            <person name="Johnson S.L."/>
            <person name="Kurtti T.J."/>
            <person name="Munderloh U.G."/>
        </authorList>
    </citation>
    <scope>NUCLEOTIDE SEQUENCE [LARGE SCALE GENOMIC DNA]</scope>
    <source>
        <strain evidence="9 10">IrR/Munich</strain>
    </source>
</reference>
<dbReference type="GO" id="GO:0000166">
    <property type="term" value="F:nucleotide binding"/>
    <property type="evidence" value="ECO:0007669"/>
    <property type="project" value="InterPro"/>
</dbReference>
<dbReference type="CDD" id="cd04455">
    <property type="entry name" value="S1_NusA"/>
    <property type="match status" value="1"/>
</dbReference>
<dbReference type="PROSITE" id="PS50084">
    <property type="entry name" value="KH_TYPE_1"/>
    <property type="match status" value="1"/>
</dbReference>
<dbReference type="Pfam" id="PF08529">
    <property type="entry name" value="NusA_N"/>
    <property type="match status" value="1"/>
</dbReference>
<dbReference type="CDD" id="cd22529">
    <property type="entry name" value="KH-II_NusA_rpt2"/>
    <property type="match status" value="1"/>
</dbReference>
<dbReference type="GO" id="GO:0003723">
    <property type="term" value="F:RNA binding"/>
    <property type="evidence" value="ECO:0007669"/>
    <property type="project" value="UniProtKB-UniRule"/>
</dbReference>
<dbReference type="InterPro" id="IPR015946">
    <property type="entry name" value="KH_dom-like_a/b"/>
</dbReference>
<evidence type="ECO:0000313" key="10">
    <source>
        <dbReference type="Proteomes" id="UP000018149"/>
    </source>
</evidence>
<name>A0A0B7J488_9RICK</name>
<dbReference type="SUPFAM" id="SSF47794">
    <property type="entry name" value="Rad51 N-terminal domain-like"/>
    <property type="match status" value="2"/>
</dbReference>
<dbReference type="Pfam" id="PF13184">
    <property type="entry name" value="KH_NusA_1st"/>
    <property type="match status" value="1"/>
</dbReference>
<dbReference type="SUPFAM" id="SSF54814">
    <property type="entry name" value="Prokaryotic type KH domain (KH-domain type II)"/>
    <property type="match status" value="2"/>
</dbReference>
<evidence type="ECO:0000259" key="8">
    <source>
        <dbReference type="PROSITE" id="PS50126"/>
    </source>
</evidence>
<dbReference type="HOGENOM" id="CLU_029242_0_0_5"/>
<dbReference type="HAMAP" id="MF_00945_B">
    <property type="entry name" value="NusA_B"/>
    <property type="match status" value="1"/>
</dbReference>
<keyword evidence="2 7" id="KW-0963">Cytoplasm</keyword>
<dbReference type="GO" id="GO:0003700">
    <property type="term" value="F:DNA-binding transcription factor activity"/>
    <property type="evidence" value="ECO:0007669"/>
    <property type="project" value="InterPro"/>
</dbReference>
<dbReference type="STRING" id="109232.RMONA_07290"/>
<evidence type="ECO:0000256" key="5">
    <source>
        <dbReference type="ARBA" id="ARBA00023015"/>
    </source>
</evidence>
<dbReference type="Gene3D" id="2.40.50.140">
    <property type="entry name" value="Nucleic acid-binding proteins"/>
    <property type="match status" value="1"/>
</dbReference>
<dbReference type="GO" id="GO:0031564">
    <property type="term" value="P:transcription antitermination"/>
    <property type="evidence" value="ECO:0007669"/>
    <property type="project" value="UniProtKB-UniRule"/>
</dbReference>
<keyword evidence="5 7" id="KW-0805">Transcription regulation</keyword>
<dbReference type="SMART" id="SM00322">
    <property type="entry name" value="KH"/>
    <property type="match status" value="1"/>
</dbReference>
<dbReference type="FunFam" id="3.30.300.20:FF:000002">
    <property type="entry name" value="Transcription termination/antitermination protein NusA"/>
    <property type="match status" value="1"/>
</dbReference>
<dbReference type="AlphaFoldDB" id="A0A0B7J488"/>
<sequence length="503" mass="56754">MSNIGNVEILQIIDSVAREKGISKEILISTVEQAVQVAGRKKYGNEYNIKAQINRKTGEINLLRILKIVENVEDYLTQISLEEALIKNPEAKIGDEIYEYLPPIDHARVSAQAAKQVITQRVIEAEREKQYHDFKDRKGEIINGIVKRIEYGDIIVDLSRAEAIIKKDQLIKGEHFKPNDRIKAYVQDVRQETKGPQIFLSRVDNQMLVKLFKLEVPEILEDIIQIKSVARDPGSKAKIAVFASDSSIDPVGSCVGIRGNRVKAVINELNGEKIDIVLWSNDLAQFIVNALAPLAPGEITKILIDEDRHKVEVVVSQENQSIAIGRRGQNVRLASKLTGWNIDIMTEEQESKRRNEEFLTSTELFMEALDVEEVIGQLLSVTGFNSVEQIASSEISTLTRIEGFEEELAVEIKNRAINYVDLKNEKIIKKLEDLGVEQELIDILELPLELILKFAEYGIKTIEDLGEMSVNEFKNLAPNSNITDENIKLLIKTARQHGELKDS</sequence>
<dbReference type="InterPro" id="IPR010213">
    <property type="entry name" value="TF_NusA"/>
</dbReference>
<dbReference type="SMART" id="SM00316">
    <property type="entry name" value="S1"/>
    <property type="match status" value="1"/>
</dbReference>
<dbReference type="InterPro" id="IPR058582">
    <property type="entry name" value="KH_NusA_2nd"/>
</dbReference>
<dbReference type="InterPro" id="IPR010995">
    <property type="entry name" value="DNA_repair_Rad51/TF_NusA_a-hlx"/>
</dbReference>
<accession>A0A0B7J488</accession>
<feature type="domain" description="S1 motif" evidence="8">
    <location>
        <begin position="139"/>
        <end position="203"/>
    </location>
</feature>
<dbReference type="InterPro" id="IPR036555">
    <property type="entry name" value="NusA_N_sf"/>
</dbReference>
<dbReference type="SUPFAM" id="SSF69705">
    <property type="entry name" value="Transcription factor NusA, N-terminal domain"/>
    <property type="match status" value="1"/>
</dbReference>
<protein>
    <recommendedName>
        <fullName evidence="7">Transcription termination/antitermination protein NusA</fullName>
    </recommendedName>
</protein>
<dbReference type="InterPro" id="IPR030842">
    <property type="entry name" value="TF_NusA_bacterial"/>
</dbReference>
<dbReference type="InterPro" id="IPR003029">
    <property type="entry name" value="S1_domain"/>
</dbReference>
<gene>
    <name evidence="7" type="primary">nusA</name>
    <name evidence="9" type="ORF">RMONA_07290</name>
</gene>
<comment type="function">
    <text evidence="7">Participates in both transcription termination and antitermination.</text>
</comment>
<evidence type="ECO:0000256" key="4">
    <source>
        <dbReference type="ARBA" id="ARBA00022884"/>
    </source>
</evidence>
<dbReference type="NCBIfam" id="TIGR01953">
    <property type="entry name" value="NusA"/>
    <property type="match status" value="1"/>
</dbReference>
<dbReference type="Gene3D" id="3.30.1480.10">
    <property type="entry name" value="NusA, N-terminal domain"/>
    <property type="match status" value="1"/>
</dbReference>
<keyword evidence="10" id="KW-1185">Reference proteome</keyword>
<dbReference type="Gene3D" id="1.10.150.20">
    <property type="entry name" value="5' to 3' exonuclease, C-terminal subdomain"/>
    <property type="match status" value="2"/>
</dbReference>
<dbReference type="GO" id="GO:0006353">
    <property type="term" value="P:DNA-templated transcription termination"/>
    <property type="evidence" value="ECO:0007669"/>
    <property type="project" value="UniProtKB-UniRule"/>
</dbReference>
<comment type="subcellular location">
    <subcellularLocation>
        <location evidence="7">Cytoplasm</location>
    </subcellularLocation>
</comment>
<dbReference type="FunFam" id="2.40.50.140:FF:000058">
    <property type="entry name" value="Transcription termination/antitermination protein NusA"/>
    <property type="match status" value="1"/>
</dbReference>
<dbReference type="InterPro" id="IPR010214">
    <property type="entry name" value="Tscrpt_termin_fac_NusA_C_rpt"/>
</dbReference>
<dbReference type="InterPro" id="IPR009019">
    <property type="entry name" value="KH_sf_prok-type"/>
</dbReference>
<keyword evidence="6 7" id="KW-0804">Transcription</keyword>
<evidence type="ECO:0000256" key="1">
    <source>
        <dbReference type="ARBA" id="ARBA00022472"/>
    </source>
</evidence>
<evidence type="ECO:0000256" key="6">
    <source>
        <dbReference type="ARBA" id="ARBA00023163"/>
    </source>
</evidence>
<evidence type="ECO:0000256" key="7">
    <source>
        <dbReference type="HAMAP-Rule" id="MF_00945"/>
    </source>
</evidence>
<evidence type="ECO:0000256" key="2">
    <source>
        <dbReference type="ARBA" id="ARBA00022490"/>
    </source>
</evidence>
<dbReference type="PANTHER" id="PTHR22648">
    <property type="entry name" value="TRANSCRIPTION TERMINATION FACTOR NUSA"/>
    <property type="match status" value="1"/>
</dbReference>
<dbReference type="Pfam" id="PF26594">
    <property type="entry name" value="KH_NusA_2nd"/>
    <property type="match status" value="1"/>
</dbReference>
<dbReference type="InterPro" id="IPR012340">
    <property type="entry name" value="NA-bd_OB-fold"/>
</dbReference>
<comment type="subunit">
    <text evidence="7">Monomer. Binds directly to the core enzyme of the DNA-dependent RNA polymerase and to nascent RNA.</text>
</comment>
<evidence type="ECO:0000313" key="9">
    <source>
        <dbReference type="EMBL" id="CEO17810.1"/>
    </source>
</evidence>
<keyword evidence="3 7" id="KW-0889">Transcription antitermination</keyword>
<dbReference type="PANTHER" id="PTHR22648:SF0">
    <property type="entry name" value="TRANSCRIPTION TERMINATION_ANTITERMINATION PROTEIN NUSA"/>
    <property type="match status" value="1"/>
</dbReference>
<evidence type="ECO:0000256" key="3">
    <source>
        <dbReference type="ARBA" id="ARBA00022814"/>
    </source>
</evidence>
<dbReference type="RefSeq" id="WP_023508102.1">
    <property type="nucleotide sequence ID" value="NZ_LN794217.1"/>
</dbReference>
<dbReference type="InterPro" id="IPR025249">
    <property type="entry name" value="TF_NusA_KH_1st"/>
</dbReference>
<dbReference type="CDD" id="cd02134">
    <property type="entry name" value="KH-II_NusA_rpt1"/>
    <property type="match status" value="1"/>
</dbReference>
<dbReference type="InterPro" id="IPR013735">
    <property type="entry name" value="TF_NusA_N"/>
</dbReference>
<dbReference type="EMBL" id="LN794217">
    <property type="protein sequence ID" value="CEO17810.1"/>
    <property type="molecule type" value="Genomic_DNA"/>
</dbReference>
<keyword evidence="4 7" id="KW-0694">RNA-binding</keyword>
<reference evidence="10" key="2">
    <citation type="submission" date="2015-01" db="EMBL/GenBank/DDBJ databases">
        <authorList>
            <person name="Felsheim R."/>
        </authorList>
    </citation>
    <scope>NUCLEOTIDE SEQUENCE [LARGE SCALE GENOMIC DNA]</scope>
    <source>
        <strain evidence="10">IrR/Munich</strain>
    </source>
</reference>
<dbReference type="Pfam" id="PF00575">
    <property type="entry name" value="S1"/>
    <property type="match status" value="1"/>
</dbReference>
<organism evidence="9 10">
    <name type="scientific">Rickettsia monacensis</name>
    <dbReference type="NCBI Taxonomy" id="109232"/>
    <lineage>
        <taxon>Bacteria</taxon>
        <taxon>Pseudomonadati</taxon>
        <taxon>Pseudomonadota</taxon>
        <taxon>Alphaproteobacteria</taxon>
        <taxon>Rickettsiales</taxon>
        <taxon>Rickettsiaceae</taxon>
        <taxon>Rickettsieae</taxon>
        <taxon>Rickettsia</taxon>
        <taxon>spotted fever group</taxon>
    </lineage>
</organism>
<dbReference type="InterPro" id="IPR004087">
    <property type="entry name" value="KH_dom"/>
</dbReference>
<dbReference type="NCBIfam" id="TIGR01954">
    <property type="entry name" value="nusA_Cterm_rpt"/>
    <property type="match status" value="1"/>
</dbReference>
<dbReference type="Gene3D" id="3.30.300.20">
    <property type="match status" value="2"/>
</dbReference>
<keyword evidence="1 7" id="KW-0806">Transcription termination</keyword>
<dbReference type="FunFam" id="3.30.300.20:FF:000005">
    <property type="entry name" value="Transcription termination/antitermination protein NusA"/>
    <property type="match status" value="1"/>
</dbReference>
<dbReference type="PROSITE" id="PS50126">
    <property type="entry name" value="S1"/>
    <property type="match status" value="1"/>
</dbReference>
<dbReference type="Proteomes" id="UP000018149">
    <property type="component" value="Chromosome I"/>
</dbReference>
<proteinExistence type="inferred from homology"/>
<dbReference type="SUPFAM" id="SSF50249">
    <property type="entry name" value="Nucleic acid-binding proteins"/>
    <property type="match status" value="1"/>
</dbReference>